<reference evidence="11" key="1">
    <citation type="journal article" date="2019" name="Int. J. Syst. Evol. Microbiol.">
        <title>The Global Catalogue of Microorganisms (GCM) 10K type strain sequencing project: providing services to taxonomists for standard genome sequencing and annotation.</title>
        <authorList>
            <consortium name="The Broad Institute Genomics Platform"/>
            <consortium name="The Broad Institute Genome Sequencing Center for Infectious Disease"/>
            <person name="Wu L."/>
            <person name="Ma J."/>
        </authorList>
    </citation>
    <scope>NUCLEOTIDE SEQUENCE [LARGE SCALE GENOMIC DNA]</scope>
    <source>
        <strain evidence="11">CCUG 62953</strain>
    </source>
</reference>
<dbReference type="SUPFAM" id="SSF46894">
    <property type="entry name" value="C-terminal effector domain of the bipartite response regulators"/>
    <property type="match status" value="1"/>
</dbReference>
<dbReference type="Pfam" id="PF00072">
    <property type="entry name" value="Response_reg"/>
    <property type="match status" value="1"/>
</dbReference>
<evidence type="ECO:0000256" key="5">
    <source>
        <dbReference type="ARBA" id="ARBA00023163"/>
    </source>
</evidence>
<evidence type="ECO:0000259" key="8">
    <source>
        <dbReference type="PROSITE" id="PS50110"/>
    </source>
</evidence>
<accession>A0ABW3ZIY1</accession>
<dbReference type="CDD" id="cd00383">
    <property type="entry name" value="trans_reg_C"/>
    <property type="match status" value="1"/>
</dbReference>
<dbReference type="SMART" id="SM00448">
    <property type="entry name" value="REC"/>
    <property type="match status" value="1"/>
</dbReference>
<dbReference type="CDD" id="cd17574">
    <property type="entry name" value="REC_OmpR"/>
    <property type="match status" value="1"/>
</dbReference>
<keyword evidence="5" id="KW-0804">Transcription</keyword>
<organism evidence="10 11">
    <name type="scientific">Litorisediminicola beolgyonensis</name>
    <dbReference type="NCBI Taxonomy" id="1173614"/>
    <lineage>
        <taxon>Bacteria</taxon>
        <taxon>Pseudomonadati</taxon>
        <taxon>Pseudomonadota</taxon>
        <taxon>Alphaproteobacteria</taxon>
        <taxon>Rhodobacterales</taxon>
        <taxon>Paracoccaceae</taxon>
        <taxon>Litorisediminicola</taxon>
    </lineage>
</organism>
<evidence type="ECO:0000256" key="4">
    <source>
        <dbReference type="ARBA" id="ARBA00023125"/>
    </source>
</evidence>
<dbReference type="PROSITE" id="PS50110">
    <property type="entry name" value="RESPONSE_REGULATORY"/>
    <property type="match status" value="1"/>
</dbReference>
<evidence type="ECO:0000313" key="11">
    <source>
        <dbReference type="Proteomes" id="UP001597135"/>
    </source>
</evidence>
<dbReference type="PROSITE" id="PS51755">
    <property type="entry name" value="OMPR_PHOB"/>
    <property type="match status" value="1"/>
</dbReference>
<dbReference type="SMART" id="SM00862">
    <property type="entry name" value="Trans_reg_C"/>
    <property type="match status" value="1"/>
</dbReference>
<comment type="caution">
    <text evidence="10">The sequence shown here is derived from an EMBL/GenBank/DDBJ whole genome shotgun (WGS) entry which is preliminary data.</text>
</comment>
<keyword evidence="3" id="KW-0805">Transcription regulation</keyword>
<proteinExistence type="predicted"/>
<evidence type="ECO:0000256" key="6">
    <source>
        <dbReference type="PROSITE-ProRule" id="PRU00169"/>
    </source>
</evidence>
<evidence type="ECO:0000256" key="1">
    <source>
        <dbReference type="ARBA" id="ARBA00022553"/>
    </source>
</evidence>
<gene>
    <name evidence="10" type="ORF">ACFQ4E_11670</name>
</gene>
<evidence type="ECO:0000259" key="9">
    <source>
        <dbReference type="PROSITE" id="PS51755"/>
    </source>
</evidence>
<protein>
    <submittedName>
        <fullName evidence="10">Response regulator transcription factor</fullName>
    </submittedName>
</protein>
<dbReference type="RefSeq" id="WP_386803698.1">
    <property type="nucleotide sequence ID" value="NZ_JBHTMU010000018.1"/>
</dbReference>
<feature type="DNA-binding region" description="OmpR/PhoB-type" evidence="7">
    <location>
        <begin position="122"/>
        <end position="221"/>
    </location>
</feature>
<dbReference type="Pfam" id="PF00486">
    <property type="entry name" value="Trans_reg_C"/>
    <property type="match status" value="1"/>
</dbReference>
<dbReference type="Proteomes" id="UP001597135">
    <property type="component" value="Unassembled WGS sequence"/>
</dbReference>
<dbReference type="Gene3D" id="6.10.250.690">
    <property type="match status" value="1"/>
</dbReference>
<dbReference type="InterPro" id="IPR016032">
    <property type="entry name" value="Sig_transdc_resp-reg_C-effctor"/>
</dbReference>
<dbReference type="SUPFAM" id="SSF52172">
    <property type="entry name" value="CheY-like"/>
    <property type="match status" value="1"/>
</dbReference>
<feature type="domain" description="Response regulatory" evidence="8">
    <location>
        <begin position="5"/>
        <end position="119"/>
    </location>
</feature>
<keyword evidence="1 6" id="KW-0597">Phosphoprotein</keyword>
<evidence type="ECO:0000256" key="7">
    <source>
        <dbReference type="PROSITE-ProRule" id="PRU01091"/>
    </source>
</evidence>
<dbReference type="Gene3D" id="1.10.10.10">
    <property type="entry name" value="Winged helix-like DNA-binding domain superfamily/Winged helix DNA-binding domain"/>
    <property type="match status" value="1"/>
</dbReference>
<keyword evidence="11" id="KW-1185">Reference proteome</keyword>
<evidence type="ECO:0000313" key="10">
    <source>
        <dbReference type="EMBL" id="MFD1343079.1"/>
    </source>
</evidence>
<dbReference type="InterPro" id="IPR011006">
    <property type="entry name" value="CheY-like_superfamily"/>
</dbReference>
<dbReference type="PANTHER" id="PTHR48111">
    <property type="entry name" value="REGULATOR OF RPOS"/>
    <property type="match status" value="1"/>
</dbReference>
<feature type="modified residue" description="4-aspartylphosphate" evidence="6">
    <location>
        <position position="54"/>
    </location>
</feature>
<sequence length="231" mass="25179">MTRPRILIVDDDPEITSALSRGLALHGYDTIATQRADTALDRLMEATPDAAIIDVMIGADSGIDLVRAIRGRGLTLPVVMLSALSEVEDRAAGLEAGADDYIVKPFSFDELIARLKVQERRAEAARPRPASFDPITRTLTLGPHSAQLTEREGDLLNLLLDHAPEVLSRGQIFDALWGADGSSNENIVDVYLGYLRKKLGAEEDFGFQIKTLRNKGFTLDGRIPLRSAPSS</sequence>
<keyword evidence="4 7" id="KW-0238">DNA-binding</keyword>
<dbReference type="InterPro" id="IPR001789">
    <property type="entry name" value="Sig_transdc_resp-reg_receiver"/>
</dbReference>
<name>A0ABW3ZIY1_9RHOB</name>
<dbReference type="EMBL" id="JBHTMU010000018">
    <property type="protein sequence ID" value="MFD1343079.1"/>
    <property type="molecule type" value="Genomic_DNA"/>
</dbReference>
<dbReference type="InterPro" id="IPR036388">
    <property type="entry name" value="WH-like_DNA-bd_sf"/>
</dbReference>
<dbReference type="InterPro" id="IPR001867">
    <property type="entry name" value="OmpR/PhoB-type_DNA-bd"/>
</dbReference>
<feature type="domain" description="OmpR/PhoB-type" evidence="9">
    <location>
        <begin position="122"/>
        <end position="221"/>
    </location>
</feature>
<dbReference type="InterPro" id="IPR039420">
    <property type="entry name" value="WalR-like"/>
</dbReference>
<dbReference type="PANTHER" id="PTHR48111:SF22">
    <property type="entry name" value="REGULATOR OF RPOS"/>
    <property type="match status" value="1"/>
</dbReference>
<evidence type="ECO:0000256" key="3">
    <source>
        <dbReference type="ARBA" id="ARBA00023015"/>
    </source>
</evidence>
<dbReference type="Gene3D" id="3.40.50.2300">
    <property type="match status" value="1"/>
</dbReference>
<keyword evidence="2" id="KW-0902">Two-component regulatory system</keyword>
<evidence type="ECO:0000256" key="2">
    <source>
        <dbReference type="ARBA" id="ARBA00023012"/>
    </source>
</evidence>